<reference evidence="5 6" key="1">
    <citation type="submission" date="2023-06" db="EMBL/GenBank/DDBJ databases">
        <authorList>
            <person name="Ham H."/>
            <person name="Park D.S."/>
        </authorList>
    </citation>
    <scope>NUCLEOTIDE SEQUENCE [LARGE SCALE GENOMIC DNA]</scope>
    <source>
        <strain evidence="5 6">KACC 17005</strain>
    </source>
</reference>
<evidence type="ECO:0000256" key="1">
    <source>
        <dbReference type="ARBA" id="ARBA00023015"/>
    </source>
</evidence>
<dbReference type="Proteomes" id="UP001242732">
    <property type="component" value="Chromosome"/>
</dbReference>
<dbReference type="PROSITE" id="PS50043">
    <property type="entry name" value="HTH_LUXR_2"/>
    <property type="match status" value="1"/>
</dbReference>
<sequence length="354" mass="38205">MHLQAGEAAQGGPAMSACTRQAPARALPAIGPLQAFSAGLLRLSERARQGAPQAMLRDALDILRTLVPFDMAWWGEVSAGTPQVAPRNWLHGSIGLSRQFAQEWNQLSMEDEFAQASLDSLGQVVVGNACSGQPLSASPRVEAFCERHGLFHSMAFTVALPDSGLQFFVCVYRKPLAPPFSGQDAALFGEFVPHLLDHWRHMLETLQSVSIARAWDSYALADMEGRLLFLGLRVGQALAQVHPGWSGTALPPECHAALRQLPASLVVGRSCRLHLEACGALVCLRLPSRQRKSPLAPREMSAAMLYAHGHGYKAIAGLLGLSPATVRTYLRSAYAVLGVRNKVELAAALRGTRH</sequence>
<protein>
    <submittedName>
        <fullName evidence="5">Helix-turn-helix transcriptional regulator</fullName>
    </submittedName>
</protein>
<dbReference type="InterPro" id="IPR036388">
    <property type="entry name" value="WH-like_DNA-bd_sf"/>
</dbReference>
<dbReference type="CDD" id="cd06170">
    <property type="entry name" value="LuxR_C_like"/>
    <property type="match status" value="1"/>
</dbReference>
<name>A0ABY9AL48_PARCI</name>
<keyword evidence="3" id="KW-0804">Transcription</keyword>
<evidence type="ECO:0000256" key="2">
    <source>
        <dbReference type="ARBA" id="ARBA00023125"/>
    </source>
</evidence>
<evidence type="ECO:0000313" key="6">
    <source>
        <dbReference type="Proteomes" id="UP001242732"/>
    </source>
</evidence>
<dbReference type="PANTHER" id="PTHR44688">
    <property type="entry name" value="DNA-BINDING TRANSCRIPTIONAL ACTIVATOR DEVR_DOSR"/>
    <property type="match status" value="1"/>
</dbReference>
<dbReference type="Pfam" id="PF00196">
    <property type="entry name" value="GerE"/>
    <property type="match status" value="1"/>
</dbReference>
<dbReference type="InterPro" id="IPR000792">
    <property type="entry name" value="Tscrpt_reg_LuxR_C"/>
</dbReference>
<accession>A0ABY9AL48</accession>
<dbReference type="SMART" id="SM00421">
    <property type="entry name" value="HTH_LUXR"/>
    <property type="match status" value="1"/>
</dbReference>
<keyword evidence="2" id="KW-0238">DNA-binding</keyword>
<proteinExistence type="predicted"/>
<dbReference type="PANTHER" id="PTHR44688:SF16">
    <property type="entry name" value="DNA-BINDING TRANSCRIPTIONAL ACTIVATOR DEVR_DOSR"/>
    <property type="match status" value="1"/>
</dbReference>
<dbReference type="Gene3D" id="1.10.10.10">
    <property type="entry name" value="Winged helix-like DNA-binding domain superfamily/Winged helix DNA-binding domain"/>
    <property type="match status" value="1"/>
</dbReference>
<dbReference type="InterPro" id="IPR016032">
    <property type="entry name" value="Sig_transdc_resp-reg_C-effctor"/>
</dbReference>
<dbReference type="EMBL" id="CP127363">
    <property type="protein sequence ID" value="WIY47508.1"/>
    <property type="molecule type" value="Genomic_DNA"/>
</dbReference>
<dbReference type="SUPFAM" id="SSF46894">
    <property type="entry name" value="C-terminal effector domain of the bipartite response regulators"/>
    <property type="match status" value="1"/>
</dbReference>
<organism evidence="5 6">
    <name type="scientific">Paracidovorax citrulli</name>
    <name type="common">Acidovorax citrulli</name>
    <dbReference type="NCBI Taxonomy" id="80869"/>
    <lineage>
        <taxon>Bacteria</taxon>
        <taxon>Pseudomonadati</taxon>
        <taxon>Pseudomonadota</taxon>
        <taxon>Betaproteobacteria</taxon>
        <taxon>Burkholderiales</taxon>
        <taxon>Comamonadaceae</taxon>
        <taxon>Paracidovorax</taxon>
    </lineage>
</organism>
<evidence type="ECO:0000256" key="3">
    <source>
        <dbReference type="ARBA" id="ARBA00023163"/>
    </source>
</evidence>
<keyword evidence="6" id="KW-1185">Reference proteome</keyword>
<evidence type="ECO:0000259" key="4">
    <source>
        <dbReference type="PROSITE" id="PS50043"/>
    </source>
</evidence>
<evidence type="ECO:0000313" key="5">
    <source>
        <dbReference type="EMBL" id="WIY47508.1"/>
    </source>
</evidence>
<feature type="domain" description="HTH luxR-type" evidence="4">
    <location>
        <begin position="288"/>
        <end position="353"/>
    </location>
</feature>
<keyword evidence="1" id="KW-0805">Transcription regulation</keyword>
<gene>
    <name evidence="5" type="ORF">QRO08_16910</name>
</gene>
<dbReference type="RefSeq" id="WP_041827289.1">
    <property type="nucleotide sequence ID" value="NZ_CP042302.1"/>
</dbReference>